<feature type="region of interest" description="Disordered" evidence="1">
    <location>
        <begin position="45"/>
        <end position="64"/>
    </location>
</feature>
<feature type="compositionally biased region" description="Basic and acidic residues" evidence="1">
    <location>
        <begin position="993"/>
        <end position="1002"/>
    </location>
</feature>
<feature type="compositionally biased region" description="Low complexity" evidence="1">
    <location>
        <begin position="675"/>
        <end position="686"/>
    </location>
</feature>
<accession>A0ABM4F8B3</accession>
<feature type="compositionally biased region" description="Gly residues" evidence="1">
    <location>
        <begin position="778"/>
        <end position="787"/>
    </location>
</feature>
<feature type="compositionally biased region" description="Basic and acidic residues" evidence="1">
    <location>
        <begin position="957"/>
        <end position="967"/>
    </location>
</feature>
<dbReference type="GeneID" id="136993382"/>
<feature type="compositionally biased region" description="Pro residues" evidence="1">
    <location>
        <begin position="1222"/>
        <end position="1231"/>
    </location>
</feature>
<evidence type="ECO:0000313" key="3">
    <source>
        <dbReference type="Proteomes" id="UP001652627"/>
    </source>
</evidence>
<dbReference type="PANTHER" id="PTHR33775">
    <property type="entry name" value="CARDIAC-ENRICHED FHL2-INTERACTING PROTEIN-RELATED"/>
    <property type="match status" value="1"/>
</dbReference>
<evidence type="ECO:0000259" key="2">
    <source>
        <dbReference type="Pfam" id="PF15232"/>
    </source>
</evidence>
<feature type="region of interest" description="Disordered" evidence="1">
    <location>
        <begin position="1"/>
        <end position="36"/>
    </location>
</feature>
<feature type="compositionally biased region" description="Low complexity" evidence="1">
    <location>
        <begin position="239"/>
        <end position="254"/>
    </location>
</feature>
<feature type="compositionally biased region" description="Low complexity" evidence="1">
    <location>
        <begin position="1426"/>
        <end position="1442"/>
    </location>
</feature>
<proteinExistence type="predicted"/>
<dbReference type="InterPro" id="IPR027838">
    <property type="entry name" value="DUF4585"/>
</dbReference>
<feature type="region of interest" description="Disordered" evidence="1">
    <location>
        <begin position="529"/>
        <end position="555"/>
    </location>
</feature>
<feature type="domain" description="DUF4585" evidence="2">
    <location>
        <begin position="1282"/>
        <end position="1343"/>
    </location>
</feature>
<feature type="region of interest" description="Disordered" evidence="1">
    <location>
        <begin position="1424"/>
        <end position="1448"/>
    </location>
</feature>
<feature type="compositionally biased region" description="Polar residues" evidence="1">
    <location>
        <begin position="977"/>
        <end position="992"/>
    </location>
</feature>
<organism evidence="3 4">
    <name type="scientific">Apteryx mantelli</name>
    <name type="common">North Island brown kiwi</name>
    <dbReference type="NCBI Taxonomy" id="2696672"/>
    <lineage>
        <taxon>Eukaryota</taxon>
        <taxon>Metazoa</taxon>
        <taxon>Chordata</taxon>
        <taxon>Craniata</taxon>
        <taxon>Vertebrata</taxon>
        <taxon>Euteleostomi</taxon>
        <taxon>Archelosauria</taxon>
        <taxon>Archosauria</taxon>
        <taxon>Dinosauria</taxon>
        <taxon>Saurischia</taxon>
        <taxon>Theropoda</taxon>
        <taxon>Coelurosauria</taxon>
        <taxon>Aves</taxon>
        <taxon>Palaeognathae</taxon>
        <taxon>Apterygiformes</taxon>
        <taxon>Apterygidae</taxon>
        <taxon>Apteryx</taxon>
    </lineage>
</organism>
<feature type="compositionally biased region" description="Basic and acidic residues" evidence="1">
    <location>
        <begin position="1249"/>
        <end position="1261"/>
    </location>
</feature>
<feature type="region of interest" description="Disordered" evidence="1">
    <location>
        <begin position="1195"/>
        <end position="1282"/>
    </location>
</feature>
<name>A0ABM4F8B3_9AVES</name>
<feature type="region of interest" description="Disordered" evidence="1">
    <location>
        <begin position="712"/>
        <end position="857"/>
    </location>
</feature>
<feature type="compositionally biased region" description="Pro residues" evidence="1">
    <location>
        <begin position="821"/>
        <end position="835"/>
    </location>
</feature>
<protein>
    <submittedName>
        <fullName evidence="4">Proline-rich basic protein 1</fullName>
    </submittedName>
</protein>
<feature type="region of interest" description="Disordered" evidence="1">
    <location>
        <begin position="89"/>
        <end position="259"/>
    </location>
</feature>
<feature type="compositionally biased region" description="Low complexity" evidence="1">
    <location>
        <begin position="836"/>
        <end position="857"/>
    </location>
</feature>
<dbReference type="RefSeq" id="XP_067161188.1">
    <property type="nucleotide sequence ID" value="XM_067305087.1"/>
</dbReference>
<evidence type="ECO:0000256" key="1">
    <source>
        <dbReference type="SAM" id="MobiDB-lite"/>
    </source>
</evidence>
<reference evidence="4" key="1">
    <citation type="submission" date="2025-08" db="UniProtKB">
        <authorList>
            <consortium name="RefSeq"/>
        </authorList>
    </citation>
    <scope>IDENTIFICATION</scope>
    <source>
        <tissue evidence="4">Blood</tissue>
    </source>
</reference>
<feature type="compositionally biased region" description="Basic and acidic residues" evidence="1">
    <location>
        <begin position="45"/>
        <end position="56"/>
    </location>
</feature>
<dbReference type="Proteomes" id="UP001652627">
    <property type="component" value="Chromosome 14"/>
</dbReference>
<feature type="compositionally biased region" description="Basic and acidic residues" evidence="1">
    <location>
        <begin position="589"/>
        <end position="606"/>
    </location>
</feature>
<feature type="compositionally biased region" description="Polar residues" evidence="1">
    <location>
        <begin position="131"/>
        <end position="140"/>
    </location>
</feature>
<feature type="region of interest" description="Disordered" evidence="1">
    <location>
        <begin position="871"/>
        <end position="1014"/>
    </location>
</feature>
<dbReference type="Pfam" id="PF15232">
    <property type="entry name" value="DUF4585"/>
    <property type="match status" value="1"/>
</dbReference>
<evidence type="ECO:0000313" key="4">
    <source>
        <dbReference type="RefSeq" id="XP_067161188.1"/>
    </source>
</evidence>
<feature type="region of interest" description="Disordered" evidence="1">
    <location>
        <begin position="583"/>
        <end position="697"/>
    </location>
</feature>
<feature type="region of interest" description="Disordered" evidence="1">
    <location>
        <begin position="321"/>
        <end position="340"/>
    </location>
</feature>
<dbReference type="PANTHER" id="PTHR33775:SF1">
    <property type="entry name" value="PROLINE-RICH BASIC PROTEIN 1"/>
    <property type="match status" value="1"/>
</dbReference>
<dbReference type="InterPro" id="IPR052303">
    <property type="entry name" value="CEFIP"/>
</dbReference>
<gene>
    <name evidence="4" type="primary">PROB1</name>
</gene>
<keyword evidence="3" id="KW-1185">Reference proteome</keyword>
<sequence length="1448" mass="151596">MIPCGKSDPGALSHTGRAAELPGGDGGEGPCRACERPRSACEEDGHLFGLSRDDLPKSMSDSSVSSYHSALCSEGTETFGDCLEFLEEEGEAPSAPPPPEDMGYPAPAKGPPAGAPGSGDGSRPREERTRQVQLSVTAKNSAAAGHGGRMGPGRGERQPAASAYSDQPSPFDAEGPGVMFCNAHKAKKSGRAPGAGKAACAPRGAPSDSDEADDEVQKLTARSFRSLSGPHGGYLDMYSSHTSSSLSNSLSEDGSAVKRWPTCSEPRGALLSSLPGKEQFECVDVEVESNDAKKGHCKKRTVPKRQIQLKRKERKEAGFLPWGDCSARQAPPPPRKEPLAKGRAISDEFRINYKQFMKTASLDDAYSETRMASYLVKNVLAKKMQYEQRIKMEQKALWGSSTSSGPSSVGTDLAGDCLEGKSSSLSKSDCSYLAEDVRGRPGGERPIPAAARPAKGVVLNEQTRENVCKLKTTFNELNERMRYQEVTQCQRLPAVAAAAAVTGPVEELPGGRREPVAERKDYRRARAVFEPQQGDGKAPDAAPKFEKPQKPWPSLKQRAIRLSKPEMVPFKPKALGIAEAAPRSVFTSRTREVKLVPQSRREEKPLPPEGGSEGRPVAGVSRGAPPVPRQPPATRSPEGTPQAGNKGKGQIPQPRDVRKLVKNTYSLCFKPAGTPAPAAQGRSAGGPSPPAGEPAAASPLFIHCTSVCRKEPVPAVSRARKKSPQQPEDGDVLTVAGREPAEARADGPTKPPESQRSAARDSPMHITKIQSMRRIAGGQEGPPGRGGDAPARRERSELTLSPVTRAAPHLESHLHIQVNPPSAPVPGPTAGPSPAPWGAAPCRDNPSAQAAPSSVASSAVLLTEKTILFPPPASAAEEAEGHRDVATSAKGPDPPLQQPLSSEGGLGPPRASLGASRVSEPGPPPGGSTHLQPMKPSAISAPKPFTNEHLVSIASPREAERERRDAVKQPGSWVVSAGTSVSPDGVGPTTTHQAREVREEAGVPKGPSVTPAPLTGRLLDWRESWEHLMKQPGANEQYFTATPVENTNYLTIPVKAPKSTPVPKLPSVPNLASASFGTPLVPNRAGTSFGHPSASNLASTSFGTPLVSNPASTSFEHPSASKLASASFGSPLVPNPSSTSFGTPLVPNPSSTSFGIPLVTNPVPTSLGHPSVSNPVSSSFGSPLVPNPTIASFGSPLAPNPTSPPSVGGVSLLPGGEAPGSKPSPEPPLPQAPKGQATAERLGVQSQPHLEDAPHFLRRTDGASPSSKSTPSPTRPFAPHLSTHRKMLVDPDSGKCYYVEPPRQPQLKTLYDPETGQYLEVLIPPVPLASHAGLYQAPFNPLVMTSGVYGPPYVPYAGFPGLPAPPPPATASPAYPDPQSQPSAAENTAFPVAFSPAPKGEGPPAAAGPDCGYLDSLYYIPTGMRASPGPGQPTTSGSPAGPEKLLRM</sequence>